<accession>A0A1S3HCF3</accession>
<dbReference type="InterPro" id="IPR006020">
    <property type="entry name" value="PTB/PI_dom"/>
</dbReference>
<dbReference type="InterPro" id="IPR051133">
    <property type="entry name" value="Adapter_Engulfment-Domain"/>
</dbReference>
<dbReference type="Proteomes" id="UP000085678">
    <property type="component" value="Unplaced"/>
</dbReference>
<evidence type="ECO:0000313" key="3">
    <source>
        <dbReference type="Proteomes" id="UP000085678"/>
    </source>
</evidence>
<evidence type="ECO:0000259" key="2">
    <source>
        <dbReference type="PROSITE" id="PS01179"/>
    </source>
</evidence>
<dbReference type="KEGG" id="lak:106154026"/>
<evidence type="ECO:0000313" key="4">
    <source>
        <dbReference type="RefSeq" id="XP_013383693.1"/>
    </source>
</evidence>
<reference evidence="4" key="1">
    <citation type="submission" date="2025-08" db="UniProtKB">
        <authorList>
            <consortium name="RefSeq"/>
        </authorList>
    </citation>
    <scope>IDENTIFICATION</scope>
    <source>
        <tissue evidence="4">Gonads</tissue>
    </source>
</reference>
<proteinExistence type="predicted"/>
<feature type="compositionally biased region" description="Basic and acidic residues" evidence="1">
    <location>
        <begin position="200"/>
        <end position="213"/>
    </location>
</feature>
<feature type="compositionally biased region" description="Low complexity" evidence="1">
    <location>
        <begin position="222"/>
        <end position="231"/>
    </location>
</feature>
<dbReference type="SUPFAM" id="SSF50729">
    <property type="entry name" value="PH domain-like"/>
    <property type="match status" value="1"/>
</dbReference>
<feature type="domain" description="PID" evidence="2">
    <location>
        <begin position="399"/>
        <end position="456"/>
    </location>
</feature>
<dbReference type="OrthoDB" id="9994289at2759"/>
<dbReference type="PANTHER" id="PTHR11232">
    <property type="entry name" value="PHOSPHOTYROSINE INTERACTION DOMAIN-CONTAINING FAMILY MEMBER"/>
    <property type="match status" value="1"/>
</dbReference>
<feature type="compositionally biased region" description="Basic and acidic residues" evidence="1">
    <location>
        <begin position="261"/>
        <end position="281"/>
    </location>
</feature>
<dbReference type="GeneID" id="106154026"/>
<dbReference type="STRING" id="7574.A0A1S3HCF3"/>
<feature type="compositionally biased region" description="Basic and acidic residues" evidence="1">
    <location>
        <begin position="472"/>
        <end position="485"/>
    </location>
</feature>
<dbReference type="Pfam" id="PF14719">
    <property type="entry name" value="PID_2"/>
    <property type="match status" value="1"/>
</dbReference>
<feature type="region of interest" description="Disordered" evidence="1">
    <location>
        <begin position="472"/>
        <end position="544"/>
    </location>
</feature>
<dbReference type="PANTHER" id="PTHR11232:SF57">
    <property type="entry name" value="RE46159P"/>
    <property type="match status" value="1"/>
</dbReference>
<feature type="compositionally biased region" description="Polar residues" evidence="1">
    <location>
        <begin position="22"/>
        <end position="67"/>
    </location>
</feature>
<dbReference type="SMART" id="SM00462">
    <property type="entry name" value="PTB"/>
    <property type="match status" value="1"/>
</dbReference>
<name>A0A1S3HCF3_LINAN</name>
<evidence type="ECO:0000256" key="1">
    <source>
        <dbReference type="SAM" id="MobiDB-lite"/>
    </source>
</evidence>
<dbReference type="InterPro" id="IPR011993">
    <property type="entry name" value="PH-like_dom_sf"/>
</dbReference>
<dbReference type="AlphaFoldDB" id="A0A1S3HCF3"/>
<dbReference type="InParanoid" id="A0A1S3HCF3"/>
<keyword evidence="3" id="KW-1185">Reference proteome</keyword>
<organism evidence="3 4">
    <name type="scientific">Lingula anatina</name>
    <name type="common">Brachiopod</name>
    <name type="synonym">Lingula unguis</name>
    <dbReference type="NCBI Taxonomy" id="7574"/>
    <lineage>
        <taxon>Eukaryota</taxon>
        <taxon>Metazoa</taxon>
        <taxon>Spiralia</taxon>
        <taxon>Lophotrochozoa</taxon>
        <taxon>Brachiopoda</taxon>
        <taxon>Linguliformea</taxon>
        <taxon>Lingulata</taxon>
        <taxon>Lingulida</taxon>
        <taxon>Linguloidea</taxon>
        <taxon>Lingulidae</taxon>
        <taxon>Lingula</taxon>
    </lineage>
</organism>
<dbReference type="RefSeq" id="XP_013383693.1">
    <property type="nucleotide sequence ID" value="XM_013528239.2"/>
</dbReference>
<feature type="compositionally biased region" description="Basic and acidic residues" evidence="1">
    <location>
        <begin position="163"/>
        <end position="179"/>
    </location>
</feature>
<dbReference type="Gene3D" id="2.30.29.30">
    <property type="entry name" value="Pleckstrin-homology domain (PH domain)/Phosphotyrosine-binding domain (PTB)"/>
    <property type="match status" value="1"/>
</dbReference>
<sequence>MSSKSTPSSSDDESKKKVSDMGETNTNAEEMSPSEGTMDSQGENKPNISAPTDKQNTEVSTESTPGPDSTMEETNDDNSSRSSSPDHEKEQEEKHVDSEHSDSTIVENSGETEAGDTPVAANDLRSGSPSDSPNDEAQTEADDKMTEEPEGATAAVPLEADDGFDRHSVNSSVKSEESRTTTSLTGDNLEMHDSGVSSAHEVEDRVSDQHKLDSFSNASTKSVESSEVSVSPVLADDTDDTTLKRHDNVEGEITPEPEAEVTLRKKDKPGDGGARPKDRNSKIRTSFRNTLNFFRKIPEKFHHKKQPKEPPPLPRELYAGIRVEGLPQHFVTKYLGKQPCKGLFGMDHIREPVDVMVRAVNQMKKGEDLPLTQTTISSTGIEATEHPKNRAKTFEPVCHPIETISYGVQDTRYPRVFAVITVSDIKVANKVTNCHAYVCNSPISARKMAMTLQLAFKEYKVDVKEKQKSFYLRSDHESEPMTEIKSDEDEDEDKTHENDVVEEKEEENTENVEVKENEDSGSINEPSENKETKEDSIEESASAI</sequence>
<feature type="compositionally biased region" description="Basic and acidic residues" evidence="1">
    <location>
        <begin position="84"/>
        <end position="102"/>
    </location>
</feature>
<feature type="region of interest" description="Disordered" evidence="1">
    <location>
        <begin position="1"/>
        <end position="285"/>
    </location>
</feature>
<gene>
    <name evidence="4" type="primary">LOC106154026</name>
</gene>
<dbReference type="PROSITE" id="PS01179">
    <property type="entry name" value="PID"/>
    <property type="match status" value="1"/>
</dbReference>
<protein>
    <submittedName>
        <fullName evidence="4">Uncharacterized protein LOC106154026</fullName>
    </submittedName>
</protein>